<dbReference type="Pfam" id="PF21109">
    <property type="entry name" value="Stonustoxin_helical"/>
    <property type="match status" value="1"/>
</dbReference>
<dbReference type="InterPro" id="IPR040581">
    <property type="entry name" value="Thioredoxin_11"/>
</dbReference>
<dbReference type="OrthoDB" id="8954335at2759"/>
<dbReference type="CDD" id="cd00063">
    <property type="entry name" value="FN3"/>
    <property type="match status" value="1"/>
</dbReference>
<evidence type="ECO:0000313" key="3">
    <source>
        <dbReference type="EMBL" id="KAJ7381836.1"/>
    </source>
</evidence>
<dbReference type="InterPro" id="IPR013783">
    <property type="entry name" value="Ig-like_fold"/>
</dbReference>
<dbReference type="Pfam" id="PF00041">
    <property type="entry name" value="fn3"/>
    <property type="match status" value="1"/>
</dbReference>
<comment type="caution">
    <text evidence="3">The sequence shown here is derived from an EMBL/GenBank/DDBJ whole genome shotgun (WGS) entry which is preliminary data.</text>
</comment>
<evidence type="ECO:0000313" key="4">
    <source>
        <dbReference type="Proteomes" id="UP001163046"/>
    </source>
</evidence>
<dbReference type="AlphaFoldDB" id="A0A9X0D037"/>
<dbReference type="InterPro" id="IPR052090">
    <property type="entry name" value="Cytolytic_pore-forming_toxin"/>
</dbReference>
<dbReference type="PROSITE" id="PS50853">
    <property type="entry name" value="FN3"/>
    <property type="match status" value="1"/>
</dbReference>
<name>A0A9X0D037_9CNID</name>
<dbReference type="Proteomes" id="UP001163046">
    <property type="component" value="Unassembled WGS sequence"/>
</dbReference>
<dbReference type="PANTHER" id="PTHR31594">
    <property type="entry name" value="AIG1-TYPE G DOMAIN-CONTAINING PROTEIN"/>
    <property type="match status" value="1"/>
</dbReference>
<sequence>MKALKHRSPDAEKRCPDYKKKLLKTLSSLLPVVRGGDEEEGKLSDVLEKVSSSPFQQVYLSSWISGKEKEMKLLSTYLEYFKNIQLVLSLEDLDSVVNSLEYDRVVCFSLKTDGNQDDLVEQMYAFLRTGDWTQEHLGAQPWYENPKITNDIKSKARQFRGFVTANEHDGSTKFIFTNVHKSTGENVVGIQLYEDGHPTDFDPPGKPEKPRATEKSDSSITLEWKESPHGISSIQKYTVHFQPAASDTSREWTSVQTAGPERVVTVVDWTPKRLTCSRSTVNAKLV</sequence>
<evidence type="ECO:0000259" key="2">
    <source>
        <dbReference type="PROSITE" id="PS50853"/>
    </source>
</evidence>
<gene>
    <name evidence="3" type="ORF">OS493_038735</name>
</gene>
<dbReference type="PANTHER" id="PTHR31594:SF14">
    <property type="entry name" value="FIBRONECTIN TYPE-III DOMAIN-CONTAINING PROTEIN"/>
    <property type="match status" value="1"/>
</dbReference>
<dbReference type="Gene3D" id="2.60.40.10">
    <property type="entry name" value="Immunoglobulins"/>
    <property type="match status" value="1"/>
</dbReference>
<feature type="region of interest" description="Disordered" evidence="1">
    <location>
        <begin position="195"/>
        <end position="220"/>
    </location>
</feature>
<evidence type="ECO:0000256" key="1">
    <source>
        <dbReference type="SAM" id="MobiDB-lite"/>
    </source>
</evidence>
<accession>A0A9X0D037</accession>
<dbReference type="InterPro" id="IPR036116">
    <property type="entry name" value="FN3_sf"/>
</dbReference>
<dbReference type="SUPFAM" id="SSF49265">
    <property type="entry name" value="Fibronectin type III"/>
    <property type="match status" value="1"/>
</dbReference>
<keyword evidence="4" id="KW-1185">Reference proteome</keyword>
<organism evidence="3 4">
    <name type="scientific">Desmophyllum pertusum</name>
    <dbReference type="NCBI Taxonomy" id="174260"/>
    <lineage>
        <taxon>Eukaryota</taxon>
        <taxon>Metazoa</taxon>
        <taxon>Cnidaria</taxon>
        <taxon>Anthozoa</taxon>
        <taxon>Hexacorallia</taxon>
        <taxon>Scleractinia</taxon>
        <taxon>Caryophylliina</taxon>
        <taxon>Caryophylliidae</taxon>
        <taxon>Desmophyllum</taxon>
    </lineage>
</organism>
<reference evidence="3" key="1">
    <citation type="submission" date="2023-01" db="EMBL/GenBank/DDBJ databases">
        <title>Genome assembly of the deep-sea coral Lophelia pertusa.</title>
        <authorList>
            <person name="Herrera S."/>
            <person name="Cordes E."/>
        </authorList>
    </citation>
    <scope>NUCLEOTIDE SEQUENCE</scope>
    <source>
        <strain evidence="3">USNM1676648</strain>
        <tissue evidence="3">Polyp</tissue>
    </source>
</reference>
<dbReference type="Pfam" id="PF18078">
    <property type="entry name" value="Thioredoxin_11"/>
    <property type="match status" value="1"/>
</dbReference>
<dbReference type="InterPro" id="IPR048997">
    <property type="entry name" value="Stonustoxin-like_helical"/>
</dbReference>
<protein>
    <recommendedName>
        <fullName evidence="2">Fibronectin type-III domain-containing protein</fullName>
    </recommendedName>
</protein>
<dbReference type="EMBL" id="MU825989">
    <property type="protein sequence ID" value="KAJ7381836.1"/>
    <property type="molecule type" value="Genomic_DNA"/>
</dbReference>
<dbReference type="InterPro" id="IPR003961">
    <property type="entry name" value="FN3_dom"/>
</dbReference>
<proteinExistence type="predicted"/>
<feature type="domain" description="Fibronectin type-III" evidence="2">
    <location>
        <begin position="206"/>
        <end position="286"/>
    </location>
</feature>